<feature type="coiled-coil region" evidence="1">
    <location>
        <begin position="4"/>
        <end position="52"/>
    </location>
</feature>
<protein>
    <submittedName>
        <fullName evidence="3">Uncharacterized protein</fullName>
    </submittedName>
</protein>
<proteinExistence type="predicted"/>
<organism evidence="3">
    <name type="scientific">marine sediment metagenome</name>
    <dbReference type="NCBI Taxonomy" id="412755"/>
    <lineage>
        <taxon>unclassified sequences</taxon>
        <taxon>metagenomes</taxon>
        <taxon>ecological metagenomes</taxon>
    </lineage>
</organism>
<sequence length="142" mass="16684">MNSVERANLEYERAKLRLKESRTALKETRAQLKRIRLEEKKVNKQIRRLNREIKQLDEPEEPEEITLYTLKEQLDSVSDSQIRIERTLGQMTLGRPVQSYSPSREIPDMVPSTRPKKKPSELVLEIKTNPLFAKRVAASKNW</sequence>
<dbReference type="AlphaFoldDB" id="X0YJT9"/>
<dbReference type="EMBL" id="BART01008657">
    <property type="protein sequence ID" value="GAG56280.1"/>
    <property type="molecule type" value="Genomic_DNA"/>
</dbReference>
<feature type="region of interest" description="Disordered" evidence="2">
    <location>
        <begin position="95"/>
        <end position="118"/>
    </location>
</feature>
<keyword evidence="1" id="KW-0175">Coiled coil</keyword>
<name>X0YJT9_9ZZZZ</name>
<accession>X0YJT9</accession>
<evidence type="ECO:0000256" key="2">
    <source>
        <dbReference type="SAM" id="MobiDB-lite"/>
    </source>
</evidence>
<evidence type="ECO:0000256" key="1">
    <source>
        <dbReference type="SAM" id="Coils"/>
    </source>
</evidence>
<reference evidence="3" key="1">
    <citation type="journal article" date="2014" name="Front. Microbiol.">
        <title>High frequency of phylogenetically diverse reductive dehalogenase-homologous genes in deep subseafloor sedimentary metagenomes.</title>
        <authorList>
            <person name="Kawai M."/>
            <person name="Futagami T."/>
            <person name="Toyoda A."/>
            <person name="Takaki Y."/>
            <person name="Nishi S."/>
            <person name="Hori S."/>
            <person name="Arai W."/>
            <person name="Tsubouchi T."/>
            <person name="Morono Y."/>
            <person name="Uchiyama I."/>
            <person name="Ito T."/>
            <person name="Fujiyama A."/>
            <person name="Inagaki F."/>
            <person name="Takami H."/>
        </authorList>
    </citation>
    <scope>NUCLEOTIDE SEQUENCE</scope>
    <source>
        <strain evidence="3">Expedition CK06-06</strain>
    </source>
</reference>
<gene>
    <name evidence="3" type="ORF">S01H4_19415</name>
</gene>
<evidence type="ECO:0000313" key="3">
    <source>
        <dbReference type="EMBL" id="GAG56280.1"/>
    </source>
</evidence>
<comment type="caution">
    <text evidence="3">The sequence shown here is derived from an EMBL/GenBank/DDBJ whole genome shotgun (WGS) entry which is preliminary data.</text>
</comment>